<dbReference type="GeneID" id="36588863"/>
<gene>
    <name evidence="3" type="ORF">K444DRAFT_615744</name>
</gene>
<name>A0A2J6T2P0_9HELO</name>
<evidence type="ECO:0000313" key="3">
    <source>
        <dbReference type="EMBL" id="PMD57295.1"/>
    </source>
</evidence>
<proteinExistence type="predicted"/>
<organism evidence="3 4">
    <name type="scientific">Hyaloscypha bicolor E</name>
    <dbReference type="NCBI Taxonomy" id="1095630"/>
    <lineage>
        <taxon>Eukaryota</taxon>
        <taxon>Fungi</taxon>
        <taxon>Dikarya</taxon>
        <taxon>Ascomycota</taxon>
        <taxon>Pezizomycotina</taxon>
        <taxon>Leotiomycetes</taxon>
        <taxon>Helotiales</taxon>
        <taxon>Hyaloscyphaceae</taxon>
        <taxon>Hyaloscypha</taxon>
        <taxon>Hyaloscypha bicolor</taxon>
    </lineage>
</organism>
<accession>A0A2J6T2P0</accession>
<reference evidence="3 4" key="1">
    <citation type="submission" date="2016-04" db="EMBL/GenBank/DDBJ databases">
        <title>A degradative enzymes factory behind the ericoid mycorrhizal symbiosis.</title>
        <authorList>
            <consortium name="DOE Joint Genome Institute"/>
            <person name="Martino E."/>
            <person name="Morin E."/>
            <person name="Grelet G."/>
            <person name="Kuo A."/>
            <person name="Kohler A."/>
            <person name="Daghino S."/>
            <person name="Barry K."/>
            <person name="Choi C."/>
            <person name="Cichocki N."/>
            <person name="Clum A."/>
            <person name="Copeland A."/>
            <person name="Hainaut M."/>
            <person name="Haridas S."/>
            <person name="Labutti K."/>
            <person name="Lindquist E."/>
            <person name="Lipzen A."/>
            <person name="Khouja H.-R."/>
            <person name="Murat C."/>
            <person name="Ohm R."/>
            <person name="Olson A."/>
            <person name="Spatafora J."/>
            <person name="Veneault-Fourrey C."/>
            <person name="Henrissat B."/>
            <person name="Grigoriev I."/>
            <person name="Martin F."/>
            <person name="Perotto S."/>
        </authorList>
    </citation>
    <scope>NUCLEOTIDE SEQUENCE [LARGE SCALE GENOMIC DNA]</scope>
    <source>
        <strain evidence="3 4">E</strain>
    </source>
</reference>
<evidence type="ECO:0000313" key="4">
    <source>
        <dbReference type="Proteomes" id="UP000235371"/>
    </source>
</evidence>
<keyword evidence="4" id="KW-1185">Reference proteome</keyword>
<feature type="chain" id="PRO_5014395249" evidence="2">
    <location>
        <begin position="24"/>
        <end position="54"/>
    </location>
</feature>
<feature type="signal peptide" evidence="2">
    <location>
        <begin position="1"/>
        <end position="23"/>
    </location>
</feature>
<dbReference type="RefSeq" id="XP_024734199.1">
    <property type="nucleotide sequence ID" value="XM_024880786.1"/>
</dbReference>
<dbReference type="AlphaFoldDB" id="A0A2J6T2P0"/>
<dbReference type="Proteomes" id="UP000235371">
    <property type="component" value="Unassembled WGS sequence"/>
</dbReference>
<evidence type="ECO:0000256" key="2">
    <source>
        <dbReference type="SAM" id="SignalP"/>
    </source>
</evidence>
<sequence length="54" mass="5953">MRFINPIAPANAFLIACLNASAAISMDLDWRGEDRCEEEGEGEKGAGGLHREYR</sequence>
<feature type="region of interest" description="Disordered" evidence="1">
    <location>
        <begin position="35"/>
        <end position="54"/>
    </location>
</feature>
<dbReference type="EMBL" id="KZ613847">
    <property type="protein sequence ID" value="PMD57295.1"/>
    <property type="molecule type" value="Genomic_DNA"/>
</dbReference>
<dbReference type="InParanoid" id="A0A2J6T2P0"/>
<dbReference type="PROSITE" id="PS51257">
    <property type="entry name" value="PROKAR_LIPOPROTEIN"/>
    <property type="match status" value="1"/>
</dbReference>
<protein>
    <submittedName>
        <fullName evidence="3">Uncharacterized protein</fullName>
    </submittedName>
</protein>
<keyword evidence="2" id="KW-0732">Signal</keyword>
<evidence type="ECO:0000256" key="1">
    <source>
        <dbReference type="SAM" id="MobiDB-lite"/>
    </source>
</evidence>